<dbReference type="AlphaFoldDB" id="A3ZQW0"/>
<dbReference type="STRING" id="314230.DSM3645_20802"/>
<dbReference type="InterPro" id="IPR010496">
    <property type="entry name" value="AL/BT2_dom"/>
</dbReference>
<organism evidence="3 4">
    <name type="scientific">Blastopirellula marina DSM 3645</name>
    <dbReference type="NCBI Taxonomy" id="314230"/>
    <lineage>
        <taxon>Bacteria</taxon>
        <taxon>Pseudomonadati</taxon>
        <taxon>Planctomycetota</taxon>
        <taxon>Planctomycetia</taxon>
        <taxon>Pirellulales</taxon>
        <taxon>Pirellulaceae</taxon>
        <taxon>Blastopirellula</taxon>
    </lineage>
</organism>
<dbReference type="Proteomes" id="UP000004358">
    <property type="component" value="Unassembled WGS sequence"/>
</dbReference>
<evidence type="ECO:0000259" key="2">
    <source>
        <dbReference type="Pfam" id="PF06439"/>
    </source>
</evidence>
<proteinExistence type="predicted"/>
<dbReference type="Gene3D" id="2.60.120.560">
    <property type="entry name" value="Exo-inulinase, domain 1"/>
    <property type="match status" value="1"/>
</dbReference>
<dbReference type="Pfam" id="PF06439">
    <property type="entry name" value="3keto-disac_hyd"/>
    <property type="match status" value="1"/>
</dbReference>
<dbReference type="GO" id="GO:0016787">
    <property type="term" value="F:hydrolase activity"/>
    <property type="evidence" value="ECO:0007669"/>
    <property type="project" value="InterPro"/>
</dbReference>
<comment type="caution">
    <text evidence="3">The sequence shown here is derived from an EMBL/GenBank/DDBJ whole genome shotgun (WGS) entry which is preliminary data.</text>
</comment>
<gene>
    <name evidence="3" type="ORF">DSM3645_20802</name>
</gene>
<dbReference type="RefSeq" id="WP_002652057.1">
    <property type="nucleotide sequence ID" value="NZ_CH672376.1"/>
</dbReference>
<name>A3ZQW0_9BACT</name>
<reference evidence="3 4" key="1">
    <citation type="submission" date="2006-02" db="EMBL/GenBank/DDBJ databases">
        <authorList>
            <person name="Amann R."/>
            <person name="Ferriera S."/>
            <person name="Johnson J."/>
            <person name="Kravitz S."/>
            <person name="Halpern A."/>
            <person name="Remington K."/>
            <person name="Beeson K."/>
            <person name="Tran B."/>
            <person name="Rogers Y.-H."/>
            <person name="Friedman R."/>
            <person name="Venter J.C."/>
        </authorList>
    </citation>
    <scope>NUCLEOTIDE SEQUENCE [LARGE SCALE GENOMIC DNA]</scope>
    <source>
        <strain evidence="3 4">DSM 3645</strain>
    </source>
</reference>
<keyword evidence="1" id="KW-0732">Signal</keyword>
<sequence>MLKRIASALLLGLVACSFSLAADADGFKPLFNGKNLEGFTQHGGKAVYTIEGDEIVGTSTLNTPNTFLCTNKEYGDFILEVDFKVDPKLNSGIQIRSQVFPEATEVDFGDGKMKKMAKDRVHGYQVEIDPSARAWSGGIYDEARRGWLNDLKNNPEAGKAFKQDDWNHYRIECRGDSIKTWINGVPAADLKDGLTSKGLIALQVHGIGGDKEKAGTQVRWKNIMIKELD</sequence>
<evidence type="ECO:0000313" key="4">
    <source>
        <dbReference type="Proteomes" id="UP000004358"/>
    </source>
</evidence>
<dbReference type="PROSITE" id="PS51257">
    <property type="entry name" value="PROKAR_LIPOPROTEIN"/>
    <property type="match status" value="1"/>
</dbReference>
<dbReference type="OrthoDB" id="9780017at2"/>
<dbReference type="eggNOG" id="COG1082">
    <property type="taxonomic scope" value="Bacteria"/>
</dbReference>
<feature type="chain" id="PRO_5002665011" description="3-keto-alpha-glucoside-1,2-lyase/3-keto-2-hydroxy-glucal hydratase domain-containing protein" evidence="1">
    <location>
        <begin position="22"/>
        <end position="229"/>
    </location>
</feature>
<dbReference type="EMBL" id="AANZ01000006">
    <property type="protein sequence ID" value="EAQ81050.1"/>
    <property type="molecule type" value="Genomic_DNA"/>
</dbReference>
<accession>A3ZQW0</accession>
<protein>
    <recommendedName>
        <fullName evidence="2">3-keto-alpha-glucoside-1,2-lyase/3-keto-2-hydroxy-glucal hydratase domain-containing protein</fullName>
    </recommendedName>
</protein>
<feature type="signal peptide" evidence="1">
    <location>
        <begin position="1"/>
        <end position="21"/>
    </location>
</feature>
<dbReference type="HOGENOM" id="CLU_073042_2_1_0"/>
<evidence type="ECO:0000256" key="1">
    <source>
        <dbReference type="SAM" id="SignalP"/>
    </source>
</evidence>
<feature type="domain" description="3-keto-alpha-glucoside-1,2-lyase/3-keto-2-hydroxy-glucal hydratase" evidence="2">
    <location>
        <begin position="26"/>
        <end position="226"/>
    </location>
</feature>
<evidence type="ECO:0000313" key="3">
    <source>
        <dbReference type="EMBL" id="EAQ81050.1"/>
    </source>
</evidence>